<sequence>MDGSGHAGGTMSLGWPVNSSDFPRAAGGGVWGVGGLGVSAENAAPATWSRMSEEWDFIHFGFGLLSLGLCGSDALSTRTAKRRGGREKRDSPVTLRGLSVRDPCGAFSEGPRGRGLMGIVAVISASESDSWLFFLSGSAAFQSVTRHGVVLFSSSAFAMMAGLSSSNSEAMVLNQRRGQLRWFQHLITMPPGHPLWFSWYLVPLGGDSRSLKGVKCDSWRQLYRLKWRRIFSVKHL</sequence>
<evidence type="ECO:0000313" key="2">
    <source>
        <dbReference type="Proteomes" id="UP001482620"/>
    </source>
</evidence>
<reference evidence="1 2" key="1">
    <citation type="submission" date="2021-06" db="EMBL/GenBank/DDBJ databases">
        <authorList>
            <person name="Palmer J.M."/>
        </authorList>
    </citation>
    <scope>NUCLEOTIDE SEQUENCE [LARGE SCALE GENOMIC DNA]</scope>
    <source>
        <strain evidence="2">if_2019</strain>
        <tissue evidence="1">Muscle</tissue>
    </source>
</reference>
<proteinExistence type="predicted"/>
<comment type="caution">
    <text evidence="1">The sequence shown here is derived from an EMBL/GenBank/DDBJ whole genome shotgun (WGS) entry which is preliminary data.</text>
</comment>
<accession>A0ABV0UE36</accession>
<evidence type="ECO:0000313" key="1">
    <source>
        <dbReference type="EMBL" id="MEQ2243174.1"/>
    </source>
</evidence>
<organism evidence="1 2">
    <name type="scientific">Ilyodon furcidens</name>
    <name type="common">goldbreast splitfin</name>
    <dbReference type="NCBI Taxonomy" id="33524"/>
    <lineage>
        <taxon>Eukaryota</taxon>
        <taxon>Metazoa</taxon>
        <taxon>Chordata</taxon>
        <taxon>Craniata</taxon>
        <taxon>Vertebrata</taxon>
        <taxon>Euteleostomi</taxon>
        <taxon>Actinopterygii</taxon>
        <taxon>Neopterygii</taxon>
        <taxon>Teleostei</taxon>
        <taxon>Neoteleostei</taxon>
        <taxon>Acanthomorphata</taxon>
        <taxon>Ovalentaria</taxon>
        <taxon>Atherinomorphae</taxon>
        <taxon>Cyprinodontiformes</taxon>
        <taxon>Goodeidae</taxon>
        <taxon>Ilyodon</taxon>
    </lineage>
</organism>
<dbReference type="EMBL" id="JAHRIQ010069750">
    <property type="protein sequence ID" value="MEQ2243174.1"/>
    <property type="molecule type" value="Genomic_DNA"/>
</dbReference>
<name>A0ABV0UE36_9TELE</name>
<dbReference type="Proteomes" id="UP001482620">
    <property type="component" value="Unassembled WGS sequence"/>
</dbReference>
<keyword evidence="2" id="KW-1185">Reference proteome</keyword>
<gene>
    <name evidence="1" type="ORF">ILYODFUR_004351</name>
</gene>
<protein>
    <submittedName>
        <fullName evidence="1">Uncharacterized protein</fullName>
    </submittedName>
</protein>